<sequence>MTQYQFDNFFEDLLKDTLIEKFETVEVPRLQLESSWEKLQQKLEISN</sequence>
<evidence type="ECO:0000313" key="2">
    <source>
        <dbReference type="Proteomes" id="UP001527202"/>
    </source>
</evidence>
<protein>
    <submittedName>
        <fullName evidence="1">Uncharacterized protein</fullName>
    </submittedName>
</protein>
<reference evidence="1 2" key="1">
    <citation type="submission" date="2022-05" db="EMBL/GenBank/DDBJ databases">
        <title>Genome Sequencing of Bee-Associated Microbes.</title>
        <authorList>
            <person name="Dunlap C."/>
        </authorList>
    </citation>
    <scope>NUCLEOTIDE SEQUENCE [LARGE SCALE GENOMIC DNA]</scope>
    <source>
        <strain evidence="1 2">NRRL B-23120</strain>
    </source>
</reference>
<keyword evidence="2" id="KW-1185">Reference proteome</keyword>
<dbReference type="GeneID" id="95379001"/>
<dbReference type="EMBL" id="JAMDMJ010000039">
    <property type="protein sequence ID" value="MCY9599026.1"/>
    <property type="molecule type" value="Genomic_DNA"/>
</dbReference>
<evidence type="ECO:0000313" key="1">
    <source>
        <dbReference type="EMBL" id="MCY9599026.1"/>
    </source>
</evidence>
<comment type="caution">
    <text evidence="1">The sequence shown here is derived from an EMBL/GenBank/DDBJ whole genome shotgun (WGS) entry which is preliminary data.</text>
</comment>
<proteinExistence type="predicted"/>
<organism evidence="1 2">
    <name type="scientific">Paenibacillus chitinolyticus</name>
    <dbReference type="NCBI Taxonomy" id="79263"/>
    <lineage>
        <taxon>Bacteria</taxon>
        <taxon>Bacillati</taxon>
        <taxon>Bacillota</taxon>
        <taxon>Bacilli</taxon>
        <taxon>Bacillales</taxon>
        <taxon>Paenibacillaceae</taxon>
        <taxon>Paenibacillus</taxon>
    </lineage>
</organism>
<dbReference type="RefSeq" id="WP_009674608.1">
    <property type="nucleotide sequence ID" value="NZ_BQWH01000001.1"/>
</dbReference>
<dbReference type="Proteomes" id="UP001527202">
    <property type="component" value="Unassembled WGS sequence"/>
</dbReference>
<name>A0ABT4FKG8_9BACL</name>
<gene>
    <name evidence="1" type="ORF">M5X16_25035</name>
</gene>
<accession>A0ABT4FKG8</accession>